<feature type="transmembrane region" description="Helical" evidence="6">
    <location>
        <begin position="147"/>
        <end position="167"/>
    </location>
</feature>
<dbReference type="KEGG" id="mgo:AFA91_00960"/>
<evidence type="ECO:0000256" key="3">
    <source>
        <dbReference type="ARBA" id="ARBA00022989"/>
    </source>
</evidence>
<evidence type="ECO:0000256" key="4">
    <source>
        <dbReference type="ARBA" id="ARBA00023136"/>
    </source>
</evidence>
<feature type="transmembrane region" description="Helical" evidence="6">
    <location>
        <begin position="31"/>
        <end position="50"/>
    </location>
</feature>
<evidence type="ECO:0008006" key="9">
    <source>
        <dbReference type="Google" id="ProtNLM"/>
    </source>
</evidence>
<dbReference type="InterPro" id="IPR004710">
    <property type="entry name" value="Bilac:Na_transpt"/>
</dbReference>
<keyword evidence="2 6" id="KW-0812">Transmembrane</keyword>
<keyword evidence="3 6" id="KW-1133">Transmembrane helix</keyword>
<dbReference type="STRING" id="134601.AFA91_00960"/>
<sequence length="446" mass="46211">MHTVRRACLVLAAIAAVLVVIGLAIGLPGLWQPAVLVAVFGGATGIGAVESAKSYQYTAWVAACVIAALLFPGAFHSWGGVELSGKFLMTTIIQLVMFGMATQMRLHDFAGVVRHPRGVLVGLIGHYSVMPIAAFILVQFTGLPAEIGLGVILYGCVSSGLASNVMSLLARANLALAVTITAMSTILSPLMTPFLMKVFAGRIVDVSFIAMMFDVIRITLVPVAAALLVDYLRTAGPAALRRVNILVALAAVWLVALVLGGWNAAAERLGATGLGVFQSLSYVAAAIVLARVYHLLVTGPLPILATAMPYASMFGIMYYNTITTAAGRDALLEVGLVLLAVGIVHNLTGYVFGYWGSRASGLDQSSSRSVAFEVGMQNGGMATGLAASMGMIGTAGLAAAVFSPLGNITGSLLANYWSRRPPTGGEASEAQYASTSPTTLQTGKTA</sequence>
<protein>
    <recommendedName>
        <fullName evidence="9">Bile acid:sodium symporter</fullName>
    </recommendedName>
</protein>
<evidence type="ECO:0000256" key="2">
    <source>
        <dbReference type="ARBA" id="ARBA00022692"/>
    </source>
</evidence>
<accession>A0A0K0WZQ1</accession>
<evidence type="ECO:0000256" key="1">
    <source>
        <dbReference type="ARBA" id="ARBA00004141"/>
    </source>
</evidence>
<dbReference type="InterPro" id="IPR038770">
    <property type="entry name" value="Na+/solute_symporter_sf"/>
</dbReference>
<feature type="region of interest" description="Disordered" evidence="5">
    <location>
        <begin position="424"/>
        <end position="446"/>
    </location>
</feature>
<feature type="compositionally biased region" description="Polar residues" evidence="5">
    <location>
        <begin position="431"/>
        <end position="446"/>
    </location>
</feature>
<dbReference type="GO" id="GO:0016020">
    <property type="term" value="C:membrane"/>
    <property type="evidence" value="ECO:0007669"/>
    <property type="project" value="UniProtKB-SubCell"/>
</dbReference>
<dbReference type="PATRIC" id="fig|134601.6.peg.203"/>
<dbReference type="Proteomes" id="UP000062255">
    <property type="component" value="Chromosome"/>
</dbReference>
<dbReference type="InterPro" id="IPR002657">
    <property type="entry name" value="BilAc:Na_symport/Acr3"/>
</dbReference>
<dbReference type="RefSeq" id="WP_083452693.1">
    <property type="nucleotide sequence ID" value="NZ_CP012150.1"/>
</dbReference>
<proteinExistence type="predicted"/>
<organism evidence="7 8">
    <name type="scientific">Mycolicibacterium goodii</name>
    <name type="common">Mycobacterium goodii</name>
    <dbReference type="NCBI Taxonomy" id="134601"/>
    <lineage>
        <taxon>Bacteria</taxon>
        <taxon>Bacillati</taxon>
        <taxon>Actinomycetota</taxon>
        <taxon>Actinomycetes</taxon>
        <taxon>Mycobacteriales</taxon>
        <taxon>Mycobacteriaceae</taxon>
        <taxon>Mycolicibacterium</taxon>
    </lineage>
</organism>
<dbReference type="OrthoDB" id="9806785at2"/>
<reference evidence="7 8" key="1">
    <citation type="submission" date="2015-07" db="EMBL/GenBank/DDBJ databases">
        <title>Complete genome sequence of Mycobacterium goodii X7B, a facultative thermophilic biodesulfurizing bacterium.</title>
        <authorList>
            <person name="Yu B."/>
            <person name="Li F."/>
            <person name="Xu P."/>
        </authorList>
    </citation>
    <scope>NUCLEOTIDE SEQUENCE [LARGE SCALE GENOMIC DNA]</scope>
    <source>
        <strain evidence="7 8">X7B</strain>
    </source>
</reference>
<feature type="transmembrane region" description="Helical" evidence="6">
    <location>
        <begin position="269"/>
        <end position="289"/>
    </location>
</feature>
<feature type="transmembrane region" description="Helical" evidence="6">
    <location>
        <begin position="208"/>
        <end position="231"/>
    </location>
</feature>
<evidence type="ECO:0000256" key="5">
    <source>
        <dbReference type="SAM" id="MobiDB-lite"/>
    </source>
</evidence>
<evidence type="ECO:0000313" key="8">
    <source>
        <dbReference type="Proteomes" id="UP000062255"/>
    </source>
</evidence>
<feature type="transmembrane region" description="Helical" evidence="6">
    <location>
        <begin position="174"/>
        <end position="196"/>
    </location>
</feature>
<keyword evidence="4 6" id="KW-0472">Membrane</keyword>
<gene>
    <name evidence="7" type="ORF">AFA91_00960</name>
</gene>
<dbReference type="AlphaFoldDB" id="A0A0K0WZQ1"/>
<evidence type="ECO:0000256" key="6">
    <source>
        <dbReference type="SAM" id="Phobius"/>
    </source>
</evidence>
<dbReference type="PANTHER" id="PTHR10361:SF28">
    <property type="entry name" value="P3 PROTEIN-RELATED"/>
    <property type="match status" value="1"/>
</dbReference>
<feature type="transmembrane region" description="Helical" evidence="6">
    <location>
        <begin position="57"/>
        <end position="75"/>
    </location>
</feature>
<feature type="transmembrane region" description="Helical" evidence="6">
    <location>
        <begin position="7"/>
        <end position="25"/>
    </location>
</feature>
<feature type="transmembrane region" description="Helical" evidence="6">
    <location>
        <begin position="301"/>
        <end position="319"/>
    </location>
</feature>
<dbReference type="EMBL" id="CP012150">
    <property type="protein sequence ID" value="AKS30681.1"/>
    <property type="molecule type" value="Genomic_DNA"/>
</dbReference>
<name>A0A0K0WZQ1_MYCGD</name>
<feature type="transmembrane region" description="Helical" evidence="6">
    <location>
        <begin position="118"/>
        <end position="141"/>
    </location>
</feature>
<evidence type="ECO:0000313" key="7">
    <source>
        <dbReference type="EMBL" id="AKS30681.1"/>
    </source>
</evidence>
<feature type="transmembrane region" description="Helical" evidence="6">
    <location>
        <begin position="331"/>
        <end position="355"/>
    </location>
</feature>
<feature type="transmembrane region" description="Helical" evidence="6">
    <location>
        <begin position="243"/>
        <end position="263"/>
    </location>
</feature>
<comment type="subcellular location">
    <subcellularLocation>
        <location evidence="1">Membrane</location>
        <topology evidence="1">Multi-pass membrane protein</topology>
    </subcellularLocation>
</comment>
<dbReference type="PANTHER" id="PTHR10361">
    <property type="entry name" value="SODIUM-BILE ACID COTRANSPORTER"/>
    <property type="match status" value="1"/>
</dbReference>
<dbReference type="Gene3D" id="1.20.1530.20">
    <property type="match status" value="1"/>
</dbReference>
<dbReference type="Pfam" id="PF01758">
    <property type="entry name" value="SBF"/>
    <property type="match status" value="1"/>
</dbReference>